<keyword evidence="7 14" id="KW-0067">ATP-binding</keyword>
<dbReference type="Gene3D" id="3.40.50.20">
    <property type="match status" value="1"/>
</dbReference>
<evidence type="ECO:0000256" key="6">
    <source>
        <dbReference type="ARBA" id="ARBA00022741"/>
    </source>
</evidence>
<dbReference type="InterPro" id="IPR000291">
    <property type="entry name" value="D-Ala_lig_Van_CS"/>
</dbReference>
<accession>A0ABY0V682</accession>
<comment type="catalytic activity">
    <reaction evidence="13">
        <text>2 D-alanine + ATP = D-alanyl-D-alanine + ADP + phosphate + H(+)</text>
        <dbReference type="Rhea" id="RHEA:11224"/>
        <dbReference type="ChEBI" id="CHEBI:15378"/>
        <dbReference type="ChEBI" id="CHEBI:30616"/>
        <dbReference type="ChEBI" id="CHEBI:43474"/>
        <dbReference type="ChEBI" id="CHEBI:57416"/>
        <dbReference type="ChEBI" id="CHEBI:57822"/>
        <dbReference type="ChEBI" id="CHEBI:456216"/>
        <dbReference type="EC" id="6.3.2.4"/>
    </reaction>
</comment>
<evidence type="ECO:0000256" key="1">
    <source>
        <dbReference type="ARBA" id="ARBA00001936"/>
    </source>
</evidence>
<dbReference type="RefSeq" id="WP_058236334.1">
    <property type="nucleotide sequence ID" value="NZ_LT629792.1"/>
</dbReference>
<dbReference type="NCBIfam" id="TIGR01205">
    <property type="entry name" value="D_ala_D_alaTIGR"/>
    <property type="match status" value="1"/>
</dbReference>
<keyword evidence="4 13" id="KW-0436">Ligase</keyword>
<dbReference type="InterPro" id="IPR011127">
    <property type="entry name" value="Dala_Dala_lig_N"/>
</dbReference>
<dbReference type="SUPFAM" id="SSF56059">
    <property type="entry name" value="Glutathione synthetase ATP-binding domain-like"/>
    <property type="match status" value="1"/>
</dbReference>
<evidence type="ECO:0000313" key="17">
    <source>
        <dbReference type="Proteomes" id="UP000198976"/>
    </source>
</evidence>
<evidence type="ECO:0000256" key="3">
    <source>
        <dbReference type="ARBA" id="ARBA00010871"/>
    </source>
</evidence>
<keyword evidence="9 13" id="KW-0133">Cell shape</keyword>
<keyword evidence="17" id="KW-1185">Reference proteome</keyword>
<dbReference type="NCBIfam" id="NF002528">
    <property type="entry name" value="PRK01966.1-4"/>
    <property type="match status" value="1"/>
</dbReference>
<dbReference type="PROSITE" id="PS50975">
    <property type="entry name" value="ATP_GRASP"/>
    <property type="match status" value="1"/>
</dbReference>
<dbReference type="Pfam" id="PF07478">
    <property type="entry name" value="Dala_Dala_lig_C"/>
    <property type="match status" value="1"/>
</dbReference>
<evidence type="ECO:0000256" key="10">
    <source>
        <dbReference type="ARBA" id="ARBA00022984"/>
    </source>
</evidence>
<dbReference type="HAMAP" id="MF_00047">
    <property type="entry name" value="Dala_Dala_lig"/>
    <property type="match status" value="1"/>
</dbReference>
<keyword evidence="11" id="KW-0464">Manganese</keyword>
<dbReference type="PANTHER" id="PTHR23132:SF25">
    <property type="entry name" value="D-ALANINE--D-ALANINE LIGASE A"/>
    <property type="match status" value="1"/>
</dbReference>
<keyword evidence="12 13" id="KW-0961">Cell wall biogenesis/degradation</keyword>
<evidence type="ECO:0000256" key="5">
    <source>
        <dbReference type="ARBA" id="ARBA00022723"/>
    </source>
</evidence>
<dbReference type="EC" id="6.3.2.4" evidence="13"/>
<keyword evidence="8" id="KW-0460">Magnesium</keyword>
<keyword evidence="10 13" id="KW-0573">Peptidoglycan synthesis</keyword>
<dbReference type="PANTHER" id="PTHR23132">
    <property type="entry name" value="D-ALANINE--D-ALANINE LIGASE"/>
    <property type="match status" value="1"/>
</dbReference>
<evidence type="ECO:0000259" key="15">
    <source>
        <dbReference type="PROSITE" id="PS50975"/>
    </source>
</evidence>
<proteinExistence type="inferred from homology"/>
<dbReference type="SUPFAM" id="SSF52440">
    <property type="entry name" value="PreATP-grasp domain"/>
    <property type="match status" value="1"/>
</dbReference>
<evidence type="ECO:0000256" key="14">
    <source>
        <dbReference type="PROSITE-ProRule" id="PRU00409"/>
    </source>
</evidence>
<reference evidence="16 17" key="1">
    <citation type="submission" date="2016-10" db="EMBL/GenBank/DDBJ databases">
        <authorList>
            <person name="Varghese N."/>
            <person name="Submissions S."/>
        </authorList>
    </citation>
    <scope>NUCLEOTIDE SEQUENCE [LARGE SCALE GENOMIC DNA]</scope>
    <source>
        <strain evidence="16 17">DSM 9169</strain>
    </source>
</reference>
<dbReference type="InterPro" id="IPR016185">
    <property type="entry name" value="PreATP-grasp_dom_sf"/>
</dbReference>
<comment type="pathway">
    <text evidence="13">Cell wall biogenesis; peptidoglycan biosynthesis.</text>
</comment>
<gene>
    <name evidence="13" type="primary">ddl</name>
    <name evidence="16" type="ORF">SAMN04489714_0648</name>
</gene>
<comment type="function">
    <text evidence="13">Cell wall formation.</text>
</comment>
<dbReference type="InterPro" id="IPR011095">
    <property type="entry name" value="Dala_Dala_lig_C"/>
</dbReference>
<dbReference type="EMBL" id="LT629792">
    <property type="protein sequence ID" value="SDT89460.1"/>
    <property type="molecule type" value="Genomic_DNA"/>
</dbReference>
<dbReference type="Proteomes" id="UP000198976">
    <property type="component" value="Chromosome I"/>
</dbReference>
<dbReference type="InterPro" id="IPR013815">
    <property type="entry name" value="ATP_grasp_subdomain_1"/>
</dbReference>
<dbReference type="Gene3D" id="3.30.1490.20">
    <property type="entry name" value="ATP-grasp fold, A domain"/>
    <property type="match status" value="1"/>
</dbReference>
<dbReference type="PIRSF" id="PIRSF039102">
    <property type="entry name" value="Ddl/VanB"/>
    <property type="match status" value="1"/>
</dbReference>
<comment type="subcellular location">
    <subcellularLocation>
        <location evidence="13">Cytoplasm</location>
    </subcellularLocation>
</comment>
<dbReference type="InterPro" id="IPR005905">
    <property type="entry name" value="D_ala_D_ala"/>
</dbReference>
<name>A0ABY0V682_9ACTO</name>
<comment type="similarity">
    <text evidence="3 13">Belongs to the D-alanine--D-alanine ligase family.</text>
</comment>
<dbReference type="InterPro" id="IPR011761">
    <property type="entry name" value="ATP-grasp"/>
</dbReference>
<sequence>MMTQARPRVLMVFGGQSSEHEISCATAAGILSAIDRDVWDIVPVGITKDGQWVRVSDNPDDLEFHDGHGHEVTATGAHVVWGPHGHLFELSDSDEGGQGLRTARDLGAIDVVFPLLHGPYGEDGTIQGLLEMVGVRYVGCGVAASAVCMDKHLTKTVLSQAGVDVGRWELVTAEQWSHHKDDAHERIRALGLPLFVKPCRAGSSIGITRVDQWEQLDQAIEEAHAHDPRVIVESMLQGREVECAVLATRAETGERAPARAAVLGEIIVPDGEFYDFNSKYVDAEAATLKCPADLKKADADRIRDVAIQAFAAVGGEGLSRVDFFFNDSTGAITVNEINTMPGFTPISLYPRMWESSGVDYGQLLDTLLREALARPLGLR</sequence>
<dbReference type="NCBIfam" id="NF002378">
    <property type="entry name" value="PRK01372.1"/>
    <property type="match status" value="1"/>
</dbReference>
<feature type="domain" description="ATP-grasp" evidence="15">
    <location>
        <begin position="155"/>
        <end position="369"/>
    </location>
</feature>
<dbReference type="PROSITE" id="PS00844">
    <property type="entry name" value="DALA_DALA_LIGASE_2"/>
    <property type="match status" value="1"/>
</dbReference>
<comment type="cofactor">
    <cofactor evidence="2">
        <name>Mg(2+)</name>
        <dbReference type="ChEBI" id="CHEBI:18420"/>
    </cofactor>
</comment>
<protein>
    <recommendedName>
        <fullName evidence="13">D-alanine--D-alanine ligase</fullName>
        <ecNumber evidence="13">6.3.2.4</ecNumber>
    </recommendedName>
    <alternativeName>
        <fullName evidence="13">D-Ala-D-Ala ligase</fullName>
    </alternativeName>
    <alternativeName>
        <fullName evidence="13">D-alanylalanine synthetase</fullName>
    </alternativeName>
</protein>
<dbReference type="Pfam" id="PF01820">
    <property type="entry name" value="Dala_Dala_lig_N"/>
    <property type="match status" value="1"/>
</dbReference>
<evidence type="ECO:0000256" key="9">
    <source>
        <dbReference type="ARBA" id="ARBA00022960"/>
    </source>
</evidence>
<dbReference type="GO" id="GO:0016874">
    <property type="term" value="F:ligase activity"/>
    <property type="evidence" value="ECO:0007669"/>
    <property type="project" value="UniProtKB-KW"/>
</dbReference>
<organism evidence="16 17">
    <name type="scientific">Schaalia radingae</name>
    <dbReference type="NCBI Taxonomy" id="131110"/>
    <lineage>
        <taxon>Bacteria</taxon>
        <taxon>Bacillati</taxon>
        <taxon>Actinomycetota</taxon>
        <taxon>Actinomycetes</taxon>
        <taxon>Actinomycetales</taxon>
        <taxon>Actinomycetaceae</taxon>
        <taxon>Schaalia</taxon>
    </lineage>
</organism>
<evidence type="ECO:0000256" key="11">
    <source>
        <dbReference type="ARBA" id="ARBA00023211"/>
    </source>
</evidence>
<comment type="cofactor">
    <cofactor evidence="1">
        <name>Mn(2+)</name>
        <dbReference type="ChEBI" id="CHEBI:29035"/>
    </cofactor>
</comment>
<evidence type="ECO:0000256" key="4">
    <source>
        <dbReference type="ARBA" id="ARBA00022598"/>
    </source>
</evidence>
<evidence type="ECO:0000256" key="2">
    <source>
        <dbReference type="ARBA" id="ARBA00001946"/>
    </source>
</evidence>
<keyword evidence="5" id="KW-0479">Metal-binding</keyword>
<evidence type="ECO:0000256" key="12">
    <source>
        <dbReference type="ARBA" id="ARBA00023316"/>
    </source>
</evidence>
<dbReference type="PROSITE" id="PS00843">
    <property type="entry name" value="DALA_DALA_LIGASE_1"/>
    <property type="match status" value="1"/>
</dbReference>
<keyword evidence="13" id="KW-0963">Cytoplasm</keyword>
<evidence type="ECO:0000256" key="13">
    <source>
        <dbReference type="HAMAP-Rule" id="MF_00047"/>
    </source>
</evidence>
<evidence type="ECO:0000256" key="8">
    <source>
        <dbReference type="ARBA" id="ARBA00022842"/>
    </source>
</evidence>
<evidence type="ECO:0000313" key="16">
    <source>
        <dbReference type="EMBL" id="SDT89460.1"/>
    </source>
</evidence>
<dbReference type="Gene3D" id="3.30.470.20">
    <property type="entry name" value="ATP-grasp fold, B domain"/>
    <property type="match status" value="1"/>
</dbReference>
<keyword evidence="6 14" id="KW-0547">Nucleotide-binding</keyword>
<evidence type="ECO:0000256" key="7">
    <source>
        <dbReference type="ARBA" id="ARBA00022840"/>
    </source>
</evidence>